<evidence type="ECO:0000313" key="3">
    <source>
        <dbReference type="EMBL" id="QDV39142.1"/>
    </source>
</evidence>
<dbReference type="InterPro" id="IPR012902">
    <property type="entry name" value="N_methyl_site"/>
</dbReference>
<dbReference type="EMBL" id="CP036427">
    <property type="protein sequence ID" value="QDV39142.1"/>
    <property type="molecule type" value="Genomic_DNA"/>
</dbReference>
<dbReference type="Pfam" id="PF07596">
    <property type="entry name" value="SBP_bac_10"/>
    <property type="match status" value="1"/>
</dbReference>
<keyword evidence="1" id="KW-1133">Transmembrane helix</keyword>
<dbReference type="Pfam" id="PF07963">
    <property type="entry name" value="N_methyl"/>
    <property type="match status" value="1"/>
</dbReference>
<gene>
    <name evidence="3" type="ORF">ElP_71060</name>
</gene>
<dbReference type="Proteomes" id="UP000317835">
    <property type="component" value="Plasmid pElP_1"/>
</dbReference>
<sequence>MRRLPSRKTAFTLIELLVVIAIIGILIGLLLPAVQSAREAARRAQCVNNLKQLGIAAHNFHDVNGQLPSSIRPPGLTPRPRIAAMTLLLQFMEQRPVYESMNFDYSWGARENSTTVLTKIDTFLCPTSPEPDRLDGIPEISPFVANVTAVTDYSPTIGVDPRLVTAGLVDIDGKGIMVKNEKPRFADVKDGLSNTIMLAESAGRPFLYRKGGNLVSADLVARRVNAGGWSRPASDFSVDGSSAGGTPLPGPCPMNCTNGEDVGGDQFPHPYYGTEGTSEAFAFHPGGANFLLGDGSVRFIKETVSIRVFAALVTRHGGEVLSADQY</sequence>
<proteinExistence type="predicted"/>
<evidence type="ECO:0000259" key="2">
    <source>
        <dbReference type="Pfam" id="PF07596"/>
    </source>
</evidence>
<geneLocation type="plasmid" evidence="4">
    <name>pelp_1</name>
</geneLocation>
<dbReference type="Gene3D" id="3.30.700.10">
    <property type="entry name" value="Glycoprotein, Type 4 Pilin"/>
    <property type="match status" value="1"/>
</dbReference>
<reference evidence="3 4" key="1">
    <citation type="submission" date="2019-02" db="EMBL/GenBank/DDBJ databases">
        <title>Deep-cultivation of Planctomycetes and their phenomic and genomic characterization uncovers novel biology.</title>
        <authorList>
            <person name="Wiegand S."/>
            <person name="Jogler M."/>
            <person name="Boedeker C."/>
            <person name="Pinto D."/>
            <person name="Vollmers J."/>
            <person name="Rivas-Marin E."/>
            <person name="Kohn T."/>
            <person name="Peeters S.H."/>
            <person name="Heuer A."/>
            <person name="Rast P."/>
            <person name="Oberbeckmann S."/>
            <person name="Bunk B."/>
            <person name="Jeske O."/>
            <person name="Meyerdierks A."/>
            <person name="Storesund J.E."/>
            <person name="Kallscheuer N."/>
            <person name="Luecker S."/>
            <person name="Lage O.M."/>
            <person name="Pohl T."/>
            <person name="Merkel B.J."/>
            <person name="Hornburger P."/>
            <person name="Mueller R.-W."/>
            <person name="Bruemmer F."/>
            <person name="Labrenz M."/>
            <person name="Spormann A.M."/>
            <person name="Op den Camp H."/>
            <person name="Overmann J."/>
            <person name="Amann R."/>
            <person name="Jetten M.S.M."/>
            <person name="Mascher T."/>
            <person name="Medema M.H."/>
            <person name="Devos D.P."/>
            <person name="Kaster A.-K."/>
            <person name="Ovreas L."/>
            <person name="Rohde M."/>
            <person name="Galperin M.Y."/>
            <person name="Jogler C."/>
        </authorList>
    </citation>
    <scope>NUCLEOTIDE SEQUENCE [LARGE SCALE GENOMIC DNA]</scope>
    <source>
        <strain evidence="3 4">ElP</strain>
        <plasmid evidence="4">pelp_1</plasmid>
    </source>
</reference>
<name>A0A518HE78_9BACT</name>
<dbReference type="NCBIfam" id="TIGR04294">
    <property type="entry name" value="pre_pil_HX9DG"/>
    <property type="match status" value="1"/>
</dbReference>
<dbReference type="KEGG" id="tpla:ElP_71060"/>
<dbReference type="AlphaFoldDB" id="A0A518HE78"/>
<dbReference type="InterPro" id="IPR027558">
    <property type="entry name" value="Pre_pil_HX9DG_C"/>
</dbReference>
<dbReference type="InterPro" id="IPR045584">
    <property type="entry name" value="Pilin-like"/>
</dbReference>
<accession>A0A518HE78</accession>
<dbReference type="InterPro" id="IPR011453">
    <property type="entry name" value="DUF1559"/>
</dbReference>
<dbReference type="OrthoDB" id="261883at2"/>
<keyword evidence="3" id="KW-0614">Plasmid</keyword>
<dbReference type="NCBIfam" id="TIGR02532">
    <property type="entry name" value="IV_pilin_GFxxxE"/>
    <property type="match status" value="1"/>
</dbReference>
<keyword evidence="1" id="KW-0472">Membrane</keyword>
<dbReference type="SUPFAM" id="SSF54523">
    <property type="entry name" value="Pili subunits"/>
    <property type="match status" value="1"/>
</dbReference>
<feature type="transmembrane region" description="Helical" evidence="1">
    <location>
        <begin position="12"/>
        <end position="34"/>
    </location>
</feature>
<evidence type="ECO:0000256" key="1">
    <source>
        <dbReference type="SAM" id="Phobius"/>
    </source>
</evidence>
<dbReference type="RefSeq" id="WP_145279314.1">
    <property type="nucleotide sequence ID" value="NZ_CP036427.1"/>
</dbReference>
<organism evidence="3 4">
    <name type="scientific">Tautonia plasticadhaerens</name>
    <dbReference type="NCBI Taxonomy" id="2527974"/>
    <lineage>
        <taxon>Bacteria</taxon>
        <taxon>Pseudomonadati</taxon>
        <taxon>Planctomycetota</taxon>
        <taxon>Planctomycetia</taxon>
        <taxon>Isosphaerales</taxon>
        <taxon>Isosphaeraceae</taxon>
        <taxon>Tautonia</taxon>
    </lineage>
</organism>
<keyword evidence="4" id="KW-1185">Reference proteome</keyword>
<evidence type="ECO:0000313" key="4">
    <source>
        <dbReference type="Proteomes" id="UP000317835"/>
    </source>
</evidence>
<protein>
    <recommendedName>
        <fullName evidence="2">DUF1559 domain-containing protein</fullName>
    </recommendedName>
</protein>
<dbReference type="PANTHER" id="PTHR30093:SF2">
    <property type="entry name" value="TYPE II SECRETION SYSTEM PROTEIN H"/>
    <property type="match status" value="1"/>
</dbReference>
<keyword evidence="1" id="KW-0812">Transmembrane</keyword>
<feature type="domain" description="DUF1559" evidence="2">
    <location>
        <begin position="35"/>
        <end position="304"/>
    </location>
</feature>
<dbReference type="PANTHER" id="PTHR30093">
    <property type="entry name" value="GENERAL SECRETION PATHWAY PROTEIN G"/>
    <property type="match status" value="1"/>
</dbReference>